<comment type="caution">
    <text evidence="1">The sequence shown here is derived from an EMBL/GenBank/DDBJ whole genome shotgun (WGS) entry which is preliminary data.</text>
</comment>
<keyword evidence="2" id="KW-1185">Reference proteome</keyword>
<dbReference type="RefSeq" id="WP_046823554.1">
    <property type="nucleotide sequence ID" value="NZ_LBBT01000249.1"/>
</dbReference>
<gene>
    <name evidence="1" type="ORF">VN21_12600</name>
</gene>
<organism evidence="1 2">
    <name type="scientific">Paraclostridium benzoelyticum</name>
    <dbReference type="NCBI Taxonomy" id="1629550"/>
    <lineage>
        <taxon>Bacteria</taxon>
        <taxon>Bacillati</taxon>
        <taxon>Bacillota</taxon>
        <taxon>Clostridia</taxon>
        <taxon>Peptostreptococcales</taxon>
        <taxon>Peptostreptococcaceae</taxon>
        <taxon>Paraclostridium</taxon>
    </lineage>
</organism>
<dbReference type="EMBL" id="LBBT01000249">
    <property type="protein sequence ID" value="KKY00727.1"/>
    <property type="molecule type" value="Genomic_DNA"/>
</dbReference>
<dbReference type="PATRIC" id="fig|1629550.3.peg.1964"/>
<protein>
    <submittedName>
        <fullName evidence="1">Uncharacterized protein</fullName>
    </submittedName>
</protein>
<dbReference type="AlphaFoldDB" id="A0A0M3DH56"/>
<name>A0A0M3DH56_9FIRM</name>
<proteinExistence type="predicted"/>
<dbReference type="OrthoDB" id="1749784at2"/>
<dbReference type="Proteomes" id="UP000034407">
    <property type="component" value="Unassembled WGS sequence"/>
</dbReference>
<evidence type="ECO:0000313" key="2">
    <source>
        <dbReference type="Proteomes" id="UP000034407"/>
    </source>
</evidence>
<evidence type="ECO:0000313" key="1">
    <source>
        <dbReference type="EMBL" id="KKY00727.1"/>
    </source>
</evidence>
<sequence>MTYINAKSKYLINVKNIKVKHKFDTLVTKSVNITEDQIEECKKYAEKYIEESNDYKVLVPASVKDEKIQKEIAKQMVFADKIGECAVLNYFKYRGLKADILKSNKIGIKTYIDKDIHNRLIIDKKEIESKNKNQYYIGAHLNLEVEDKKHPIKKYLVKNIYDIKRVQLYGYLETKFIESLRYEVVNKKDGKKEYKFYTKKASNYEKKDKYANFGFDCKWYYLDRVMDIEGLVMKIKK</sequence>
<reference evidence="1 2" key="1">
    <citation type="submission" date="2015-04" db="EMBL/GenBank/DDBJ databases">
        <title>Microcin producing Clostridium sp. JC272T.</title>
        <authorList>
            <person name="Jyothsna T."/>
            <person name="Sasikala C."/>
            <person name="Ramana C."/>
        </authorList>
    </citation>
    <scope>NUCLEOTIDE SEQUENCE [LARGE SCALE GENOMIC DNA]</scope>
    <source>
        <strain evidence="1 2">JC272</strain>
    </source>
</reference>
<accession>A0A0M3DH56</accession>